<evidence type="ECO:0000313" key="4">
    <source>
        <dbReference type="Proteomes" id="UP001139311"/>
    </source>
</evidence>
<feature type="region of interest" description="Disordered" evidence="1">
    <location>
        <begin position="150"/>
        <end position="177"/>
    </location>
</feature>
<dbReference type="InterPro" id="IPR035437">
    <property type="entry name" value="SNase_OB-fold_sf"/>
</dbReference>
<feature type="compositionally biased region" description="Pro residues" evidence="1">
    <location>
        <begin position="150"/>
        <end position="170"/>
    </location>
</feature>
<dbReference type="Gene3D" id="2.170.130.20">
    <property type="entry name" value="LCCL-like domain"/>
    <property type="match status" value="1"/>
</dbReference>
<comment type="caution">
    <text evidence="3">The sequence shown here is derived from an EMBL/GenBank/DDBJ whole genome shotgun (WGS) entry which is preliminary data.</text>
</comment>
<accession>A0A9X1L751</accession>
<proteinExistence type="predicted"/>
<dbReference type="Pfam" id="PF03815">
    <property type="entry name" value="LCCL"/>
    <property type="match status" value="1"/>
</dbReference>
<dbReference type="EMBL" id="JAJAQI010000008">
    <property type="protein sequence ID" value="MCB4821561.1"/>
    <property type="molecule type" value="Genomic_DNA"/>
</dbReference>
<name>A0A9X1L751_9PROT</name>
<dbReference type="Gene3D" id="2.40.50.90">
    <property type="match status" value="1"/>
</dbReference>
<gene>
    <name evidence="3" type="ORF">LHA35_07435</name>
</gene>
<reference evidence="3" key="1">
    <citation type="submission" date="2021-10" db="EMBL/GenBank/DDBJ databases">
        <title>Roseicella aerolatum sp. nov., isolated from aerosols of e-waste dismantling site.</title>
        <authorList>
            <person name="Qin T."/>
        </authorList>
    </citation>
    <scope>NUCLEOTIDE SEQUENCE</scope>
    <source>
        <strain evidence="3">GB24</strain>
    </source>
</reference>
<dbReference type="AlphaFoldDB" id="A0A9X1L751"/>
<dbReference type="SUPFAM" id="SSF69848">
    <property type="entry name" value="LCCL domain"/>
    <property type="match status" value="1"/>
</dbReference>
<keyword evidence="4" id="KW-1185">Reference proteome</keyword>
<protein>
    <recommendedName>
        <fullName evidence="2">LCCL domain-containing protein</fullName>
    </recommendedName>
</protein>
<evidence type="ECO:0000259" key="2">
    <source>
        <dbReference type="PROSITE" id="PS50820"/>
    </source>
</evidence>
<dbReference type="InterPro" id="IPR004043">
    <property type="entry name" value="LCCL"/>
</dbReference>
<dbReference type="SUPFAM" id="SSF50199">
    <property type="entry name" value="Staphylococcal nuclease"/>
    <property type="match status" value="1"/>
</dbReference>
<dbReference type="PROSITE" id="PS50820">
    <property type="entry name" value="LCCL"/>
    <property type="match status" value="1"/>
</dbReference>
<feature type="domain" description="LCCL" evidence="2">
    <location>
        <begin position="1"/>
        <end position="66"/>
    </location>
</feature>
<dbReference type="InterPro" id="IPR036609">
    <property type="entry name" value="LCCL_sf"/>
</dbReference>
<evidence type="ECO:0000256" key="1">
    <source>
        <dbReference type="SAM" id="MobiDB-lite"/>
    </source>
</evidence>
<organism evidence="3 4">
    <name type="scientific">Roseicella aerolata</name>
    <dbReference type="NCBI Taxonomy" id="2883479"/>
    <lineage>
        <taxon>Bacteria</taxon>
        <taxon>Pseudomonadati</taxon>
        <taxon>Pseudomonadota</taxon>
        <taxon>Alphaproteobacteria</taxon>
        <taxon>Acetobacterales</taxon>
        <taxon>Roseomonadaceae</taxon>
        <taxon>Roseicella</taxon>
    </lineage>
</organism>
<evidence type="ECO:0000313" key="3">
    <source>
        <dbReference type="EMBL" id="MCB4821561.1"/>
    </source>
</evidence>
<dbReference type="Proteomes" id="UP001139311">
    <property type="component" value="Unassembled WGS sequence"/>
</dbReference>
<sequence length="280" mass="28569">MRTGPVHGDGFYAAASAPCRAGLHAGVIGPRGGDLLIRVLPLAGETPGARRHRIASEPGRLEGRAYRLLAATPGQVAWARRLAEALAAPNPGIPRLAGRAEEPVPLPLPQAAGPEPLLPAAPERAGFGSLVPPVLMPALWRMPVRPPDAPLPEGRAPPPVAAALPPPAAPGPVAGPAEAPGPARLLVSGVPVDLAAVEPGEGTDPRLPGQFLARRGGYAHCLPVPGAPGHRCTTGDGIDLAEAALYNGLARASPAASDAYRYAEQAAREAGRGIWKAETR</sequence>